<evidence type="ECO:0000256" key="1">
    <source>
        <dbReference type="ARBA" id="ARBA00022729"/>
    </source>
</evidence>
<dbReference type="PANTHER" id="PTHR36234:SF5">
    <property type="entry name" value="LYSYL ENDOPEPTIDASE"/>
    <property type="match status" value="1"/>
</dbReference>
<feature type="chain" id="PRO_5046911912" evidence="2">
    <location>
        <begin position="22"/>
        <end position="759"/>
    </location>
</feature>
<evidence type="ECO:0000256" key="2">
    <source>
        <dbReference type="SAM" id="SignalP"/>
    </source>
</evidence>
<protein>
    <submittedName>
        <fullName evidence="4">T9SS type A sorting domain-containing protein</fullName>
    </submittedName>
</protein>
<feature type="domain" description="Peptidase S1" evidence="3">
    <location>
        <begin position="207"/>
        <end position="447"/>
    </location>
</feature>
<dbReference type="SUPFAM" id="SSF50494">
    <property type="entry name" value="Trypsin-like serine proteases"/>
    <property type="match status" value="1"/>
</dbReference>
<dbReference type="EMBL" id="JBHTIV010000006">
    <property type="protein sequence ID" value="MFD0932157.1"/>
    <property type="molecule type" value="Genomic_DNA"/>
</dbReference>
<feature type="signal peptide" evidence="2">
    <location>
        <begin position="1"/>
        <end position="21"/>
    </location>
</feature>
<name>A0ABW3GUS5_9FLAO</name>
<dbReference type="Gene3D" id="2.40.10.10">
    <property type="entry name" value="Trypsin-like serine proteases"/>
    <property type="match status" value="2"/>
</dbReference>
<dbReference type="InterPro" id="IPR001254">
    <property type="entry name" value="Trypsin_dom"/>
</dbReference>
<dbReference type="InterPro" id="IPR026444">
    <property type="entry name" value="Secre_tail"/>
</dbReference>
<dbReference type="PANTHER" id="PTHR36234">
    <property type="entry name" value="LYSYL ENDOPEPTIDASE"/>
    <property type="match status" value="1"/>
</dbReference>
<dbReference type="Proteomes" id="UP001597049">
    <property type="component" value="Unassembled WGS sequence"/>
</dbReference>
<evidence type="ECO:0000313" key="4">
    <source>
        <dbReference type="EMBL" id="MFD0932157.1"/>
    </source>
</evidence>
<dbReference type="Pfam" id="PF18962">
    <property type="entry name" value="Por_Secre_tail"/>
    <property type="match status" value="1"/>
</dbReference>
<evidence type="ECO:0000259" key="3">
    <source>
        <dbReference type="PROSITE" id="PS50240"/>
    </source>
</evidence>
<keyword evidence="1 2" id="KW-0732">Signal</keyword>
<keyword evidence="5" id="KW-1185">Reference proteome</keyword>
<dbReference type="NCBIfam" id="TIGR04183">
    <property type="entry name" value="Por_Secre_tail"/>
    <property type="match status" value="1"/>
</dbReference>
<reference evidence="5" key="1">
    <citation type="journal article" date="2019" name="Int. J. Syst. Evol. Microbiol.">
        <title>The Global Catalogue of Microorganisms (GCM) 10K type strain sequencing project: providing services to taxonomists for standard genome sequencing and annotation.</title>
        <authorList>
            <consortium name="The Broad Institute Genomics Platform"/>
            <consortium name="The Broad Institute Genome Sequencing Center for Infectious Disease"/>
            <person name="Wu L."/>
            <person name="Ma J."/>
        </authorList>
    </citation>
    <scope>NUCLEOTIDE SEQUENCE [LARGE SCALE GENOMIC DNA]</scope>
    <source>
        <strain evidence="5">CCUG 56752</strain>
    </source>
</reference>
<sequence length="759" mass="84547">MKKYNYLPLIIALFFFFNVSAQVTNEGKPKSWKLNLNTSKSILMPGFDLKSLQEEDKINDEKNDQPYRFGYEYQVSLDFENGNWNELKNGDRIWLLNIKSKGAKTLNFLFDEFLIPDGAKLYFYNDKRTDLLGAYTSTQNRDDMQFGTWLIDGDNVWIEYYEPAEAEFKGQLHISKVVHGYRSISDIPALDKALNDSGACNQDVDCPVGGDFDSYKEQLKKSVAMTIVDSSGFCSGSLVNNTNNDGSQYFLTANHCLGGSVGSWAFRFNWRSPDPSCSTNTNSTNGDFDQTLSGATLLASNSKSDFALLEIDSPFPSDWDLVWAGWDRSGNIPDFTVGIHHPRGDIMKVSRDDNNPSKNSRPFNGISNMDNWFLDEWEIGVTEPGSSGSPLFDQNGRIVGQLAGGAADCVGTENNGSYDYYGRFDISWDYGNIPSKRLKEWLDPAATGVFTLDKFPPDQVFDNDVAIIVEGASNQICANEFTPTFNILNRGNNIVTSATLTYQIGSQAPEIIEWTGSIAYQERAIIASPLLDLNSGNNLTASIEINNVVDDFPDNNTYIKIIDNYQSETYVTDNVVLTLITDEFAGETSWQFYNQDGTLIKEAQQGTLINETTYIETFNVSTDNCYEFIISDSFGDGICCEHGDGSYRLVTNSGEIISEGGEFGSTEVISFRILSSLSSDDFEFTEFEIYPNPTGSLININPKSSESFNIALFDITGKRVLKTQIKGMSVLDLSSYTKGVYFAKIDNGSQSVTKKIIKK</sequence>
<dbReference type="RefSeq" id="WP_379657488.1">
    <property type="nucleotide sequence ID" value="NZ_JBHTIV010000006.1"/>
</dbReference>
<evidence type="ECO:0000313" key="5">
    <source>
        <dbReference type="Proteomes" id="UP001597049"/>
    </source>
</evidence>
<dbReference type="Pfam" id="PF13365">
    <property type="entry name" value="Trypsin_2"/>
    <property type="match status" value="1"/>
</dbReference>
<gene>
    <name evidence="4" type="ORF">ACFQ0R_06020</name>
</gene>
<accession>A0ABW3GUS5</accession>
<dbReference type="PROSITE" id="PS50240">
    <property type="entry name" value="TRYPSIN_DOM"/>
    <property type="match status" value="1"/>
</dbReference>
<comment type="caution">
    <text evidence="4">The sequence shown here is derived from an EMBL/GenBank/DDBJ whole genome shotgun (WGS) entry which is preliminary data.</text>
</comment>
<organism evidence="4 5">
    <name type="scientific">Psychroflexus salinarum</name>
    <dbReference type="NCBI Taxonomy" id="546024"/>
    <lineage>
        <taxon>Bacteria</taxon>
        <taxon>Pseudomonadati</taxon>
        <taxon>Bacteroidota</taxon>
        <taxon>Flavobacteriia</taxon>
        <taxon>Flavobacteriales</taxon>
        <taxon>Flavobacteriaceae</taxon>
        <taxon>Psychroflexus</taxon>
    </lineage>
</organism>
<dbReference type="InterPro" id="IPR043504">
    <property type="entry name" value="Peptidase_S1_PA_chymotrypsin"/>
</dbReference>
<proteinExistence type="predicted"/>
<dbReference type="InterPro" id="IPR009003">
    <property type="entry name" value="Peptidase_S1_PA"/>
</dbReference>